<gene>
    <name evidence="2" type="ORF">LB452_12395</name>
</gene>
<dbReference type="EMBL" id="JAIQZE010000015">
    <property type="protein sequence ID" value="MBZ9779723.1"/>
    <property type="molecule type" value="Genomic_DNA"/>
</dbReference>
<protein>
    <submittedName>
        <fullName evidence="2">FeoB-associated Cys-rich membrane protein</fullName>
    </submittedName>
</protein>
<keyword evidence="1" id="KW-0472">Membrane</keyword>
<evidence type="ECO:0000313" key="2">
    <source>
        <dbReference type="EMBL" id="MBZ9779723.1"/>
    </source>
</evidence>
<name>A0ABS7XL74_9FLAO</name>
<keyword evidence="3" id="KW-1185">Reference proteome</keyword>
<keyword evidence="1" id="KW-0812">Transmembrane</keyword>
<sequence>MLQEIFVLIIFLLAVSYLVKKFFFKSKSKSTACGSGQCGCD</sequence>
<accession>A0ABS7XL74</accession>
<reference evidence="3" key="1">
    <citation type="submission" date="2023-07" db="EMBL/GenBank/DDBJ databases">
        <title>Novel species isolated from saline lakes on Tibetan Plateau.</title>
        <authorList>
            <person name="Lu H."/>
        </authorList>
    </citation>
    <scope>NUCLEOTIDE SEQUENCE [LARGE SCALE GENOMIC DNA]</scope>
    <source>
        <strain evidence="3">CAK8W</strain>
    </source>
</reference>
<evidence type="ECO:0000313" key="3">
    <source>
        <dbReference type="Proteomes" id="UP001199314"/>
    </source>
</evidence>
<evidence type="ECO:0000256" key="1">
    <source>
        <dbReference type="SAM" id="Phobius"/>
    </source>
</evidence>
<feature type="transmembrane region" description="Helical" evidence="1">
    <location>
        <begin position="6"/>
        <end position="23"/>
    </location>
</feature>
<organism evidence="2 3">
    <name type="scientific">Psychroflexus longus</name>
    <dbReference type="NCBI Taxonomy" id="2873596"/>
    <lineage>
        <taxon>Bacteria</taxon>
        <taxon>Pseudomonadati</taxon>
        <taxon>Bacteroidota</taxon>
        <taxon>Flavobacteriia</taxon>
        <taxon>Flavobacteriales</taxon>
        <taxon>Flavobacteriaceae</taxon>
        <taxon>Psychroflexus</taxon>
    </lineage>
</organism>
<keyword evidence="1" id="KW-1133">Transmembrane helix</keyword>
<proteinExistence type="predicted"/>
<dbReference type="Proteomes" id="UP001199314">
    <property type="component" value="Unassembled WGS sequence"/>
</dbReference>
<comment type="caution">
    <text evidence="2">The sequence shown here is derived from an EMBL/GenBank/DDBJ whole genome shotgun (WGS) entry which is preliminary data.</text>
</comment>